<keyword evidence="2" id="KW-1185">Reference proteome</keyword>
<reference evidence="1" key="1">
    <citation type="submission" date="2023-08" db="EMBL/GenBank/DDBJ databases">
        <title>A de novo genome assembly of Solanum verrucosum Schlechtendal, a Mexican diploid species geographically isolated from the other diploid A-genome species in potato relatives.</title>
        <authorList>
            <person name="Hosaka K."/>
        </authorList>
    </citation>
    <scope>NUCLEOTIDE SEQUENCE</scope>
    <source>
        <tissue evidence="1">Young leaves</tissue>
    </source>
</reference>
<organism evidence="1 2">
    <name type="scientific">Solanum verrucosum</name>
    <dbReference type="NCBI Taxonomy" id="315347"/>
    <lineage>
        <taxon>Eukaryota</taxon>
        <taxon>Viridiplantae</taxon>
        <taxon>Streptophyta</taxon>
        <taxon>Embryophyta</taxon>
        <taxon>Tracheophyta</taxon>
        <taxon>Spermatophyta</taxon>
        <taxon>Magnoliopsida</taxon>
        <taxon>eudicotyledons</taxon>
        <taxon>Gunneridae</taxon>
        <taxon>Pentapetalae</taxon>
        <taxon>asterids</taxon>
        <taxon>lamiids</taxon>
        <taxon>Solanales</taxon>
        <taxon>Solanaceae</taxon>
        <taxon>Solanoideae</taxon>
        <taxon>Solaneae</taxon>
        <taxon>Solanum</taxon>
    </lineage>
</organism>
<dbReference type="AlphaFoldDB" id="A0AAF0UJM8"/>
<accession>A0AAF0UJM8</accession>
<sequence>QWWSRVQAAKILCRNASTGQYRGFNDLIKLSVCPSLSTGYACPLIKFISWIHCSATTKSVSCSVVWAWDFHVGGLKFETPCQRKQGVLPSGSSSSHRACLVCVTSPIWFASYCIGAGVLRCAHRKGSDCGFPSSSKKEKVLQLPFSQKEFEPFGVAQWFELGTSMLEVSSSKPLASESKGFAFWVELVAPGLPSAGYLSYVVCELLHRSGGFTLCAPKG</sequence>
<evidence type="ECO:0000313" key="2">
    <source>
        <dbReference type="Proteomes" id="UP001234989"/>
    </source>
</evidence>
<name>A0AAF0UJM8_SOLVR</name>
<dbReference type="Proteomes" id="UP001234989">
    <property type="component" value="Chromosome 9"/>
</dbReference>
<dbReference type="EMBL" id="CP133620">
    <property type="protein sequence ID" value="WMV47094.1"/>
    <property type="molecule type" value="Genomic_DNA"/>
</dbReference>
<gene>
    <name evidence="1" type="ORF">MTR67_040479</name>
</gene>
<evidence type="ECO:0000313" key="1">
    <source>
        <dbReference type="EMBL" id="WMV47094.1"/>
    </source>
</evidence>
<proteinExistence type="predicted"/>
<protein>
    <submittedName>
        <fullName evidence="1">Uncharacterized protein</fullName>
    </submittedName>
</protein>
<feature type="non-terminal residue" evidence="1">
    <location>
        <position position="1"/>
    </location>
</feature>